<feature type="compositionally biased region" description="Basic and acidic residues" evidence="1">
    <location>
        <begin position="145"/>
        <end position="159"/>
    </location>
</feature>
<feature type="compositionally biased region" description="Polar residues" evidence="1">
    <location>
        <begin position="42"/>
        <end position="51"/>
    </location>
</feature>
<proteinExistence type="predicted"/>
<dbReference type="EMBL" id="JAFHDT010000015">
    <property type="protein sequence ID" value="KAI7799935.1"/>
    <property type="molecule type" value="Genomic_DNA"/>
</dbReference>
<name>A0A9W7WI56_TRIRA</name>
<sequence length="181" mass="19409">HPSWGGYGGGHQPPPHVGPRPHQFRAAQPPGGGHAGYGAPSITGSSNFSSFHEQHLQQMQQLQQLHQKQLQSVLHHPGGSGAGFGSGPPSYWQASGAVHSAPPNNFQDPLSIKASAGLPQLPLSELKPPPPESSFSSAAQNQAPKPKEQQDYWYEQHRQNLQKLKNETSKQNQSLVSNSSG</sequence>
<feature type="compositionally biased region" description="Low complexity" evidence="1">
    <location>
        <begin position="56"/>
        <end position="77"/>
    </location>
</feature>
<dbReference type="AlphaFoldDB" id="A0A9W7WI56"/>
<evidence type="ECO:0000313" key="3">
    <source>
        <dbReference type="Proteomes" id="UP001059041"/>
    </source>
</evidence>
<comment type="caution">
    <text evidence="2">The sequence shown here is derived from an EMBL/GenBank/DDBJ whole genome shotgun (WGS) entry which is preliminary data.</text>
</comment>
<keyword evidence="3" id="KW-1185">Reference proteome</keyword>
<feature type="region of interest" description="Disordered" evidence="1">
    <location>
        <begin position="1"/>
        <end position="159"/>
    </location>
</feature>
<evidence type="ECO:0000313" key="2">
    <source>
        <dbReference type="EMBL" id="KAI7799935.1"/>
    </source>
</evidence>
<organism evidence="2 3">
    <name type="scientific">Triplophysa rosa</name>
    <name type="common">Cave loach</name>
    <dbReference type="NCBI Taxonomy" id="992332"/>
    <lineage>
        <taxon>Eukaryota</taxon>
        <taxon>Metazoa</taxon>
        <taxon>Chordata</taxon>
        <taxon>Craniata</taxon>
        <taxon>Vertebrata</taxon>
        <taxon>Euteleostomi</taxon>
        <taxon>Actinopterygii</taxon>
        <taxon>Neopterygii</taxon>
        <taxon>Teleostei</taxon>
        <taxon>Ostariophysi</taxon>
        <taxon>Cypriniformes</taxon>
        <taxon>Nemacheilidae</taxon>
        <taxon>Triplophysa</taxon>
    </lineage>
</organism>
<gene>
    <name evidence="2" type="ORF">IRJ41_019339</name>
</gene>
<feature type="compositionally biased region" description="Gly residues" evidence="1">
    <location>
        <begin position="1"/>
        <end position="11"/>
    </location>
</feature>
<feature type="non-terminal residue" evidence="2">
    <location>
        <position position="181"/>
    </location>
</feature>
<dbReference type="Proteomes" id="UP001059041">
    <property type="component" value="Linkage Group LG15"/>
</dbReference>
<evidence type="ECO:0000256" key="1">
    <source>
        <dbReference type="SAM" id="MobiDB-lite"/>
    </source>
</evidence>
<reference evidence="2" key="1">
    <citation type="submission" date="2021-02" db="EMBL/GenBank/DDBJ databases">
        <title>Comparative genomics reveals that relaxation of natural selection precedes convergent phenotypic evolution of cavefish.</title>
        <authorList>
            <person name="Peng Z."/>
        </authorList>
    </citation>
    <scope>NUCLEOTIDE SEQUENCE</scope>
    <source>
        <tissue evidence="2">Muscle</tissue>
    </source>
</reference>
<protein>
    <submittedName>
        <fullName evidence="2">Uncharacterized protein</fullName>
    </submittedName>
</protein>
<accession>A0A9W7WI56</accession>
<feature type="non-terminal residue" evidence="2">
    <location>
        <position position="1"/>
    </location>
</feature>